<dbReference type="AlphaFoldDB" id="A0A4Q1B9F9"/>
<organism evidence="2 3">
    <name type="scientific">Tremella mesenterica</name>
    <name type="common">Jelly fungus</name>
    <dbReference type="NCBI Taxonomy" id="5217"/>
    <lineage>
        <taxon>Eukaryota</taxon>
        <taxon>Fungi</taxon>
        <taxon>Dikarya</taxon>
        <taxon>Basidiomycota</taxon>
        <taxon>Agaricomycotina</taxon>
        <taxon>Tremellomycetes</taxon>
        <taxon>Tremellales</taxon>
        <taxon>Tremellaceae</taxon>
        <taxon>Tremella</taxon>
    </lineage>
</organism>
<reference evidence="2 3" key="1">
    <citation type="submission" date="2016-06" db="EMBL/GenBank/DDBJ databases">
        <title>Evolution of pathogenesis and genome organization in the Tremellales.</title>
        <authorList>
            <person name="Cuomo C."/>
            <person name="Litvintseva A."/>
            <person name="Heitman J."/>
            <person name="Chen Y."/>
            <person name="Sun S."/>
            <person name="Springer D."/>
            <person name="Dromer F."/>
            <person name="Young S."/>
            <person name="Zeng Q."/>
            <person name="Chapman S."/>
            <person name="Gujja S."/>
            <person name="Saif S."/>
            <person name="Birren B."/>
        </authorList>
    </citation>
    <scope>NUCLEOTIDE SEQUENCE [LARGE SCALE GENOMIC DNA]</scope>
    <source>
        <strain evidence="2 3">ATCC 28783</strain>
    </source>
</reference>
<evidence type="ECO:0000313" key="2">
    <source>
        <dbReference type="EMBL" id="RXK35419.1"/>
    </source>
</evidence>
<evidence type="ECO:0000313" key="3">
    <source>
        <dbReference type="Proteomes" id="UP000289152"/>
    </source>
</evidence>
<dbReference type="Proteomes" id="UP000289152">
    <property type="component" value="Unassembled WGS sequence"/>
</dbReference>
<evidence type="ECO:0000256" key="1">
    <source>
        <dbReference type="SAM" id="MobiDB-lite"/>
    </source>
</evidence>
<accession>A0A4Q1B9F9</accession>
<name>A0A4Q1B9F9_TREME</name>
<feature type="region of interest" description="Disordered" evidence="1">
    <location>
        <begin position="19"/>
        <end position="59"/>
    </location>
</feature>
<feature type="compositionally biased region" description="Low complexity" evidence="1">
    <location>
        <begin position="19"/>
        <end position="36"/>
    </location>
</feature>
<sequence length="181" mass="20034">MLTILKSLLTFNLNLGKTSPTSPTLSSNPTTPTSPLFSVSELDNSTPGSPNELKIGDGSPRCEKMTLEYTSHSISYALTGMSNINIISASDQMQITRELLQGASLLPRHDFARKDTWSGVFDLLPFPVRDEVEGRKSRRSRYVKSFDGAVWINLDPRTVVELDTFHGGRRMRAKGVVAVYL</sequence>
<protein>
    <submittedName>
        <fullName evidence="2">Uncharacterized protein</fullName>
    </submittedName>
</protein>
<gene>
    <name evidence="2" type="ORF">M231_07323</name>
</gene>
<keyword evidence="3" id="KW-1185">Reference proteome</keyword>
<proteinExistence type="predicted"/>
<dbReference type="InParanoid" id="A0A4Q1B9F9"/>
<dbReference type="EMBL" id="SDIL01000137">
    <property type="protein sequence ID" value="RXK35419.1"/>
    <property type="molecule type" value="Genomic_DNA"/>
</dbReference>
<comment type="caution">
    <text evidence="2">The sequence shown here is derived from an EMBL/GenBank/DDBJ whole genome shotgun (WGS) entry which is preliminary data.</text>
</comment>